<organism evidence="2 3">
    <name type="scientific">Cytospora chrysosperma</name>
    <name type="common">Cytospora canker fungus</name>
    <name type="synonym">Sphaeria chrysosperma</name>
    <dbReference type="NCBI Taxonomy" id="252740"/>
    <lineage>
        <taxon>Eukaryota</taxon>
        <taxon>Fungi</taxon>
        <taxon>Dikarya</taxon>
        <taxon>Ascomycota</taxon>
        <taxon>Pezizomycotina</taxon>
        <taxon>Sordariomycetes</taxon>
        <taxon>Sordariomycetidae</taxon>
        <taxon>Diaporthales</taxon>
        <taxon>Cytosporaceae</taxon>
        <taxon>Cytospora</taxon>
    </lineage>
</organism>
<gene>
    <name evidence="2" type="ORF">VSDG_08060</name>
</gene>
<accession>A0A423VFK5</accession>
<dbReference type="Proteomes" id="UP000284375">
    <property type="component" value="Unassembled WGS sequence"/>
</dbReference>
<keyword evidence="3" id="KW-1185">Reference proteome</keyword>
<dbReference type="AlphaFoldDB" id="A0A423VFK5"/>
<comment type="caution">
    <text evidence="2">The sequence shown here is derived from an EMBL/GenBank/DDBJ whole genome shotgun (WGS) entry which is preliminary data.</text>
</comment>
<feature type="compositionally biased region" description="Polar residues" evidence="1">
    <location>
        <begin position="27"/>
        <end position="37"/>
    </location>
</feature>
<evidence type="ECO:0000256" key="1">
    <source>
        <dbReference type="SAM" id="MobiDB-lite"/>
    </source>
</evidence>
<evidence type="ECO:0000313" key="2">
    <source>
        <dbReference type="EMBL" id="ROV89655.1"/>
    </source>
</evidence>
<protein>
    <submittedName>
        <fullName evidence="2">Uncharacterized protein</fullName>
    </submittedName>
</protein>
<name>A0A423VFK5_CYTCH</name>
<feature type="compositionally biased region" description="Basic and acidic residues" evidence="1">
    <location>
        <begin position="9"/>
        <end position="26"/>
    </location>
</feature>
<reference evidence="2 3" key="1">
    <citation type="submission" date="2015-09" db="EMBL/GenBank/DDBJ databases">
        <title>Host preference determinants of Valsa canker pathogens revealed by comparative genomics.</title>
        <authorList>
            <person name="Yin Z."/>
            <person name="Huang L."/>
        </authorList>
    </citation>
    <scope>NUCLEOTIDE SEQUENCE [LARGE SCALE GENOMIC DNA]</scope>
    <source>
        <strain evidence="2 3">YSFL</strain>
    </source>
</reference>
<feature type="region of interest" description="Disordered" evidence="1">
    <location>
        <begin position="1"/>
        <end position="39"/>
    </location>
</feature>
<proteinExistence type="predicted"/>
<sequence length="195" mass="22309">MSTSSPADARSKEHVSKPSKVCDELKNPQSVESSKQCSRQDRLLPHNEGILTMTRPCPVCFDLDLPHWSSKEECQAYRDLARGQTGVDPDYTWGRLVIPLRMLQATAATGCPTCELLREIWGRLPPEKYAGVCDKECHDVERGEFRIHARKDRDSHSKVFTIEFEENKYAYKPRFCFYRGPALKPVHLPRGANME</sequence>
<dbReference type="EMBL" id="LJZO01000056">
    <property type="protein sequence ID" value="ROV89655.1"/>
    <property type="molecule type" value="Genomic_DNA"/>
</dbReference>
<evidence type="ECO:0000313" key="3">
    <source>
        <dbReference type="Proteomes" id="UP000284375"/>
    </source>
</evidence>